<feature type="compositionally biased region" description="Low complexity" evidence="1">
    <location>
        <begin position="46"/>
        <end position="98"/>
    </location>
</feature>
<feature type="signal peptide" evidence="2">
    <location>
        <begin position="1"/>
        <end position="18"/>
    </location>
</feature>
<evidence type="ECO:0000313" key="4">
    <source>
        <dbReference type="WBParaSite" id="TREG1_116330.1"/>
    </source>
</evidence>
<accession>A0A183WUS3</accession>
<sequence length="126" mass="13300">MKISVVFVCILQLILVKSQENEDATEDYVLIIPIDDTVPKTKNTDETTPGTSTTSENTPGPTTAEETTPEPVTTSGTTSGAETKTTVTSSTMETSVPTRKPDDSKDKGGESVILSNGIHAHTALFA</sequence>
<evidence type="ECO:0000256" key="2">
    <source>
        <dbReference type="SAM" id="SignalP"/>
    </source>
</evidence>
<evidence type="ECO:0000256" key="1">
    <source>
        <dbReference type="SAM" id="MobiDB-lite"/>
    </source>
</evidence>
<feature type="region of interest" description="Disordered" evidence="1">
    <location>
        <begin position="34"/>
        <end position="111"/>
    </location>
</feature>
<keyword evidence="2" id="KW-0732">Signal</keyword>
<keyword evidence="3" id="KW-1185">Reference proteome</keyword>
<reference evidence="3" key="1">
    <citation type="submission" date="2022-06" db="EMBL/GenBank/DDBJ databases">
        <authorList>
            <person name="Berger JAMES D."/>
            <person name="Berger JAMES D."/>
        </authorList>
    </citation>
    <scope>NUCLEOTIDE SEQUENCE [LARGE SCALE GENOMIC DNA]</scope>
</reference>
<feature type="chain" id="PRO_5043635340" evidence="2">
    <location>
        <begin position="19"/>
        <end position="126"/>
    </location>
</feature>
<protein>
    <submittedName>
        <fullName evidence="4">Uncharacterized protein</fullName>
    </submittedName>
</protein>
<feature type="compositionally biased region" description="Basic and acidic residues" evidence="1">
    <location>
        <begin position="99"/>
        <end position="109"/>
    </location>
</feature>
<dbReference type="AlphaFoldDB" id="A0A183WUS3"/>
<organism evidence="3 4">
    <name type="scientific">Trichobilharzia regenti</name>
    <name type="common">Nasal bird schistosome</name>
    <dbReference type="NCBI Taxonomy" id="157069"/>
    <lineage>
        <taxon>Eukaryota</taxon>
        <taxon>Metazoa</taxon>
        <taxon>Spiralia</taxon>
        <taxon>Lophotrochozoa</taxon>
        <taxon>Platyhelminthes</taxon>
        <taxon>Trematoda</taxon>
        <taxon>Digenea</taxon>
        <taxon>Strigeidida</taxon>
        <taxon>Schistosomatoidea</taxon>
        <taxon>Schistosomatidae</taxon>
        <taxon>Trichobilharzia</taxon>
    </lineage>
</organism>
<name>A0A183WUS3_TRIRE</name>
<dbReference type="Proteomes" id="UP000050795">
    <property type="component" value="Unassembled WGS sequence"/>
</dbReference>
<dbReference type="WBParaSite" id="TREG1_116330.1">
    <property type="protein sequence ID" value="TREG1_116330.1"/>
    <property type="gene ID" value="TREG1_116330"/>
</dbReference>
<proteinExistence type="predicted"/>
<reference evidence="4" key="2">
    <citation type="submission" date="2023-11" db="UniProtKB">
        <authorList>
            <consortium name="WormBaseParasite"/>
        </authorList>
    </citation>
    <scope>IDENTIFICATION</scope>
</reference>
<evidence type="ECO:0000313" key="3">
    <source>
        <dbReference type="Proteomes" id="UP000050795"/>
    </source>
</evidence>